<evidence type="ECO:0000313" key="2">
    <source>
        <dbReference type="Proteomes" id="UP001359559"/>
    </source>
</evidence>
<organism evidence="1 2">
    <name type="scientific">Clitoria ternatea</name>
    <name type="common">Butterfly pea</name>
    <dbReference type="NCBI Taxonomy" id="43366"/>
    <lineage>
        <taxon>Eukaryota</taxon>
        <taxon>Viridiplantae</taxon>
        <taxon>Streptophyta</taxon>
        <taxon>Embryophyta</taxon>
        <taxon>Tracheophyta</taxon>
        <taxon>Spermatophyta</taxon>
        <taxon>Magnoliopsida</taxon>
        <taxon>eudicotyledons</taxon>
        <taxon>Gunneridae</taxon>
        <taxon>Pentapetalae</taxon>
        <taxon>rosids</taxon>
        <taxon>fabids</taxon>
        <taxon>Fabales</taxon>
        <taxon>Fabaceae</taxon>
        <taxon>Papilionoideae</taxon>
        <taxon>50 kb inversion clade</taxon>
        <taxon>NPAAA clade</taxon>
        <taxon>indigoferoid/millettioid clade</taxon>
        <taxon>Phaseoleae</taxon>
        <taxon>Clitoria</taxon>
    </lineage>
</organism>
<comment type="caution">
    <text evidence="1">The sequence shown here is derived from an EMBL/GenBank/DDBJ whole genome shotgun (WGS) entry which is preliminary data.</text>
</comment>
<name>A0AAN9II15_CLITE</name>
<gene>
    <name evidence="1" type="ORF">RJT34_24466</name>
</gene>
<reference evidence="1 2" key="1">
    <citation type="submission" date="2024-01" db="EMBL/GenBank/DDBJ databases">
        <title>The genomes of 5 underutilized Papilionoideae crops provide insights into root nodulation and disease resistance.</title>
        <authorList>
            <person name="Yuan L."/>
        </authorList>
    </citation>
    <scope>NUCLEOTIDE SEQUENCE [LARGE SCALE GENOMIC DNA]</scope>
    <source>
        <strain evidence="1">LY-2023</strain>
        <tissue evidence="1">Leaf</tissue>
    </source>
</reference>
<sequence length="99" mass="11325">MALVQGRSTKKTLGHKRLVQVGPEWVQLSLILSCFVAHYKYGKLGHDSRRRLETPNVIFLHPNDPTNTLVDSPSTIRQQPKGKLVYLEIWNPLPRVPFP</sequence>
<dbReference type="AlphaFoldDB" id="A0AAN9II15"/>
<accession>A0AAN9II15</accession>
<evidence type="ECO:0000313" key="1">
    <source>
        <dbReference type="EMBL" id="KAK7279414.1"/>
    </source>
</evidence>
<dbReference type="Proteomes" id="UP001359559">
    <property type="component" value="Unassembled WGS sequence"/>
</dbReference>
<proteinExistence type="predicted"/>
<dbReference type="EMBL" id="JAYKXN010000006">
    <property type="protein sequence ID" value="KAK7279414.1"/>
    <property type="molecule type" value="Genomic_DNA"/>
</dbReference>
<protein>
    <submittedName>
        <fullName evidence="1">Uncharacterized protein</fullName>
    </submittedName>
</protein>
<keyword evidence="2" id="KW-1185">Reference proteome</keyword>